<proteinExistence type="predicted"/>
<sequence length="136" mass="15287">MENAYEEIVATLQSLQQQVEDLTHRQTQVEMGHPLHVALVDLGVSSCFIHEGLKKKHGIPVLRKNKTVVAEVVDRWPLASGNITMETIPLGVHLGDHDSHICFNVISSPINMVIIGMPWLKKHNPEINWENNKITS</sequence>
<evidence type="ECO:0000313" key="2">
    <source>
        <dbReference type="Proteomes" id="UP000825935"/>
    </source>
</evidence>
<reference evidence="1" key="1">
    <citation type="submission" date="2021-08" db="EMBL/GenBank/DDBJ databases">
        <title>WGS assembly of Ceratopteris richardii.</title>
        <authorList>
            <person name="Marchant D.B."/>
            <person name="Chen G."/>
            <person name="Jenkins J."/>
            <person name="Shu S."/>
            <person name="Leebens-Mack J."/>
            <person name="Grimwood J."/>
            <person name="Schmutz J."/>
            <person name="Soltis P."/>
            <person name="Soltis D."/>
            <person name="Chen Z.-H."/>
        </authorList>
    </citation>
    <scope>NUCLEOTIDE SEQUENCE</scope>
    <source>
        <strain evidence="1">Whitten #5841</strain>
        <tissue evidence="1">Leaf</tissue>
    </source>
</reference>
<dbReference type="CDD" id="cd00303">
    <property type="entry name" value="retropepsin_like"/>
    <property type="match status" value="1"/>
</dbReference>
<keyword evidence="2" id="KW-1185">Reference proteome</keyword>
<protein>
    <submittedName>
        <fullName evidence="1">Uncharacterized protein</fullName>
    </submittedName>
</protein>
<dbReference type="OrthoDB" id="437338at2759"/>
<evidence type="ECO:0000313" key="1">
    <source>
        <dbReference type="EMBL" id="KAH7281835.1"/>
    </source>
</evidence>
<dbReference type="Gene3D" id="2.40.70.10">
    <property type="entry name" value="Acid Proteases"/>
    <property type="match status" value="1"/>
</dbReference>
<dbReference type="InterPro" id="IPR021109">
    <property type="entry name" value="Peptidase_aspartic_dom_sf"/>
</dbReference>
<dbReference type="SUPFAM" id="SSF50630">
    <property type="entry name" value="Acid proteases"/>
    <property type="match status" value="1"/>
</dbReference>
<comment type="caution">
    <text evidence="1">The sequence shown here is derived from an EMBL/GenBank/DDBJ whole genome shotgun (WGS) entry which is preliminary data.</text>
</comment>
<gene>
    <name evidence="1" type="ORF">KP509_36G065700</name>
</gene>
<accession>A0A8T2QE08</accession>
<name>A0A8T2QE08_CERRI</name>
<organism evidence="1 2">
    <name type="scientific">Ceratopteris richardii</name>
    <name type="common">Triangle waterfern</name>
    <dbReference type="NCBI Taxonomy" id="49495"/>
    <lineage>
        <taxon>Eukaryota</taxon>
        <taxon>Viridiplantae</taxon>
        <taxon>Streptophyta</taxon>
        <taxon>Embryophyta</taxon>
        <taxon>Tracheophyta</taxon>
        <taxon>Polypodiopsida</taxon>
        <taxon>Polypodiidae</taxon>
        <taxon>Polypodiales</taxon>
        <taxon>Pteridineae</taxon>
        <taxon>Pteridaceae</taxon>
        <taxon>Parkerioideae</taxon>
        <taxon>Ceratopteris</taxon>
    </lineage>
</organism>
<dbReference type="AlphaFoldDB" id="A0A8T2QE08"/>
<dbReference type="Proteomes" id="UP000825935">
    <property type="component" value="Chromosome 36"/>
</dbReference>
<dbReference type="EMBL" id="CM035441">
    <property type="protein sequence ID" value="KAH7281835.1"/>
    <property type="molecule type" value="Genomic_DNA"/>
</dbReference>